<proteinExistence type="inferred from homology"/>
<comment type="similarity">
    <text evidence="1">Belongs to the Nudix hydrolase family.</text>
</comment>
<dbReference type="Pfam" id="PF18290">
    <property type="entry name" value="Nudix_hydro"/>
    <property type="match status" value="1"/>
</dbReference>
<dbReference type="PROSITE" id="PS51462">
    <property type="entry name" value="NUDIX"/>
    <property type="match status" value="1"/>
</dbReference>
<dbReference type="GO" id="GO:0035529">
    <property type="term" value="F:NADH pyrophosphatase activity"/>
    <property type="evidence" value="ECO:0007669"/>
    <property type="project" value="TreeGrafter"/>
</dbReference>
<dbReference type="InterPro" id="IPR015797">
    <property type="entry name" value="NUDIX_hydrolase-like_dom_sf"/>
</dbReference>
<dbReference type="PRINTS" id="PR00502">
    <property type="entry name" value="NUDIXFAMILY"/>
</dbReference>
<evidence type="ECO:0000313" key="4">
    <source>
        <dbReference type="EMBL" id="CAI8028156.1"/>
    </source>
</evidence>
<keyword evidence="2 4" id="KW-0378">Hydrolase</keyword>
<dbReference type="PANTHER" id="PTHR13994:SF13">
    <property type="entry name" value="FI03680P"/>
    <property type="match status" value="1"/>
</dbReference>
<gene>
    <name evidence="4" type="ORF">GBAR_LOCUS16053</name>
</gene>
<dbReference type="InterPro" id="IPR020476">
    <property type="entry name" value="Nudix_hydrolase"/>
</dbReference>
<keyword evidence="5" id="KW-1185">Reference proteome</keyword>
<dbReference type="Proteomes" id="UP001174909">
    <property type="component" value="Unassembled WGS sequence"/>
</dbReference>
<organism evidence="4 5">
    <name type="scientific">Geodia barretti</name>
    <name type="common">Barrett's horny sponge</name>
    <dbReference type="NCBI Taxonomy" id="519541"/>
    <lineage>
        <taxon>Eukaryota</taxon>
        <taxon>Metazoa</taxon>
        <taxon>Porifera</taxon>
        <taxon>Demospongiae</taxon>
        <taxon>Heteroscleromorpha</taxon>
        <taxon>Tetractinellida</taxon>
        <taxon>Astrophorina</taxon>
        <taxon>Geodiidae</taxon>
        <taxon>Geodia</taxon>
    </lineage>
</organism>
<dbReference type="Gene3D" id="3.90.79.10">
    <property type="entry name" value="Nucleoside Triphosphate Pyrophosphohydrolase"/>
    <property type="match status" value="1"/>
</dbReference>
<dbReference type="InterPro" id="IPR000086">
    <property type="entry name" value="NUDIX_hydrolase_dom"/>
</dbReference>
<accession>A0AA35SGC9</accession>
<dbReference type="SUPFAM" id="SSF55811">
    <property type="entry name" value="Nudix"/>
    <property type="match status" value="1"/>
</dbReference>
<dbReference type="Gene3D" id="3.40.630.30">
    <property type="match status" value="1"/>
</dbReference>
<protein>
    <submittedName>
        <fullName evidence="4">Nudix hydrolase 8</fullName>
    </submittedName>
</protein>
<evidence type="ECO:0000256" key="1">
    <source>
        <dbReference type="ARBA" id="ARBA00005582"/>
    </source>
</evidence>
<evidence type="ECO:0000313" key="5">
    <source>
        <dbReference type="Proteomes" id="UP001174909"/>
    </source>
</evidence>
<evidence type="ECO:0000256" key="2">
    <source>
        <dbReference type="ARBA" id="ARBA00022801"/>
    </source>
</evidence>
<dbReference type="PANTHER" id="PTHR13994">
    <property type="entry name" value="NUDIX HYDROLASE RELATED"/>
    <property type="match status" value="1"/>
</dbReference>
<dbReference type="Pfam" id="PF00293">
    <property type="entry name" value="NUDIX"/>
    <property type="match status" value="1"/>
</dbReference>
<dbReference type="GO" id="GO:0047631">
    <property type="term" value="F:ADP-ribose diphosphatase activity"/>
    <property type="evidence" value="ECO:0007669"/>
    <property type="project" value="TreeGrafter"/>
</dbReference>
<dbReference type="PRINTS" id="PR01356">
    <property type="entry name" value="GFGPROTEIN"/>
</dbReference>
<sequence length="217" mass="24059">MVSPLAATPNPFRGVVVNTAELPIDPDEFATRLDASIAEWRDAGYEVGWVDIPIGLASHVPIAVQRGFGYHHADGDGITATLTLVPGSFIPSYATHYVGAGGVVVNDRNELLVVCERYRIDNRPPFYKLPGGALEPGENIVDSIVREVLEETGIEAEFQALACFRHWHGYRYGKSDIYFVCRLKALTQQIKMGETEIEECLWMPVNDFMADDDISPF</sequence>
<dbReference type="EMBL" id="CASHTH010002320">
    <property type="protein sequence ID" value="CAI8028156.1"/>
    <property type="molecule type" value="Genomic_DNA"/>
</dbReference>
<reference evidence="4" key="1">
    <citation type="submission" date="2023-03" db="EMBL/GenBank/DDBJ databases">
        <authorList>
            <person name="Steffen K."/>
            <person name="Cardenas P."/>
        </authorList>
    </citation>
    <scope>NUCLEOTIDE SEQUENCE</scope>
</reference>
<evidence type="ECO:0000259" key="3">
    <source>
        <dbReference type="PROSITE" id="PS51462"/>
    </source>
</evidence>
<comment type="caution">
    <text evidence="4">The sequence shown here is derived from an EMBL/GenBank/DDBJ whole genome shotgun (WGS) entry which is preliminary data.</text>
</comment>
<dbReference type="AlphaFoldDB" id="A0AA35SGC9"/>
<name>A0AA35SGC9_GEOBA</name>
<dbReference type="GO" id="GO:0051287">
    <property type="term" value="F:NAD binding"/>
    <property type="evidence" value="ECO:0007669"/>
    <property type="project" value="TreeGrafter"/>
</dbReference>
<dbReference type="InterPro" id="IPR040618">
    <property type="entry name" value="Pre-Nudix"/>
</dbReference>
<dbReference type="CDD" id="cd04670">
    <property type="entry name" value="NUDIX_ASFGF2_Nudt6"/>
    <property type="match status" value="1"/>
</dbReference>
<dbReference type="InterPro" id="IPR003293">
    <property type="entry name" value="Nudix_hydrolase6-like"/>
</dbReference>
<feature type="domain" description="Nudix hydrolase" evidence="3">
    <location>
        <begin position="95"/>
        <end position="217"/>
    </location>
</feature>